<dbReference type="Proteomes" id="UP000439903">
    <property type="component" value="Unassembled WGS sequence"/>
</dbReference>
<sequence>MSCEALQYDSRELLNDNKEEDMLTNENIPTTAYNLLGLEFENYNENLPLIDTLFEIKVGTQFPSMLIAVHFVEQYAGQN</sequence>
<proteinExistence type="predicted"/>
<gene>
    <name evidence="2" type="ORF">F8M41_017613</name>
</gene>
<reference evidence="2 3" key="1">
    <citation type="journal article" date="2019" name="Environ. Microbiol.">
        <title>At the nexus of three kingdoms: the genome of the mycorrhizal fungus Gigaspora margarita provides insights into plant, endobacterial and fungal interactions.</title>
        <authorList>
            <person name="Venice F."/>
            <person name="Ghignone S."/>
            <person name="Salvioli di Fossalunga A."/>
            <person name="Amselem J."/>
            <person name="Novero M."/>
            <person name="Xianan X."/>
            <person name="Sedzielewska Toro K."/>
            <person name="Morin E."/>
            <person name="Lipzen A."/>
            <person name="Grigoriev I.V."/>
            <person name="Henrissat B."/>
            <person name="Martin F.M."/>
            <person name="Bonfante P."/>
        </authorList>
    </citation>
    <scope>NUCLEOTIDE SEQUENCE [LARGE SCALE GENOMIC DNA]</scope>
    <source>
        <strain evidence="2 3">BEG34</strain>
    </source>
</reference>
<name>A0A8H4ELZ5_GIGMA</name>
<evidence type="ECO:0000313" key="2">
    <source>
        <dbReference type="EMBL" id="KAF0514370.1"/>
    </source>
</evidence>
<evidence type="ECO:0000256" key="1">
    <source>
        <dbReference type="SAM" id="MobiDB-lite"/>
    </source>
</evidence>
<feature type="compositionally biased region" description="Basic and acidic residues" evidence="1">
    <location>
        <begin position="9"/>
        <end position="21"/>
    </location>
</feature>
<keyword evidence="3" id="KW-1185">Reference proteome</keyword>
<protein>
    <submittedName>
        <fullName evidence="2">Protein far1-related sequence 5-like</fullName>
    </submittedName>
</protein>
<comment type="caution">
    <text evidence="2">The sequence shown here is derived from an EMBL/GenBank/DDBJ whole genome shotgun (WGS) entry which is preliminary data.</text>
</comment>
<accession>A0A8H4ELZ5</accession>
<evidence type="ECO:0000313" key="3">
    <source>
        <dbReference type="Proteomes" id="UP000439903"/>
    </source>
</evidence>
<feature type="region of interest" description="Disordered" evidence="1">
    <location>
        <begin position="1"/>
        <end position="22"/>
    </location>
</feature>
<organism evidence="2 3">
    <name type="scientific">Gigaspora margarita</name>
    <dbReference type="NCBI Taxonomy" id="4874"/>
    <lineage>
        <taxon>Eukaryota</taxon>
        <taxon>Fungi</taxon>
        <taxon>Fungi incertae sedis</taxon>
        <taxon>Mucoromycota</taxon>
        <taxon>Glomeromycotina</taxon>
        <taxon>Glomeromycetes</taxon>
        <taxon>Diversisporales</taxon>
        <taxon>Gigasporaceae</taxon>
        <taxon>Gigaspora</taxon>
    </lineage>
</organism>
<dbReference type="OrthoDB" id="2402705at2759"/>
<dbReference type="AlphaFoldDB" id="A0A8H4ELZ5"/>
<dbReference type="EMBL" id="WTPW01000410">
    <property type="protein sequence ID" value="KAF0514370.1"/>
    <property type="molecule type" value="Genomic_DNA"/>
</dbReference>